<dbReference type="Pfam" id="PF16087">
    <property type="entry name" value="DUF4817"/>
    <property type="match status" value="1"/>
</dbReference>
<dbReference type="PANTHER" id="PTHR47326:SF1">
    <property type="entry name" value="HTH PSQ-TYPE DOMAIN-CONTAINING PROTEIN"/>
    <property type="match status" value="1"/>
</dbReference>
<reference evidence="2" key="1">
    <citation type="submission" date="2021-12" db="EMBL/GenBank/DDBJ databases">
        <authorList>
            <person name="King R."/>
        </authorList>
    </citation>
    <scope>NUCLEOTIDE SEQUENCE</scope>
</reference>
<dbReference type="Gene3D" id="3.30.420.10">
    <property type="entry name" value="Ribonuclease H-like superfamily/Ribonuclease H"/>
    <property type="match status" value="1"/>
</dbReference>
<dbReference type="Proteomes" id="UP001152759">
    <property type="component" value="Chromosome 6"/>
</dbReference>
<evidence type="ECO:0000313" key="2">
    <source>
        <dbReference type="EMBL" id="CAH0391520.1"/>
    </source>
</evidence>
<evidence type="ECO:0000259" key="1">
    <source>
        <dbReference type="Pfam" id="PF16087"/>
    </source>
</evidence>
<protein>
    <recommendedName>
        <fullName evidence="1">DUF4817 domain-containing protein</fullName>
    </recommendedName>
</protein>
<gene>
    <name evidence="2" type="ORF">BEMITA_LOCUS10128</name>
</gene>
<dbReference type="GO" id="GO:0003676">
    <property type="term" value="F:nucleic acid binding"/>
    <property type="evidence" value="ECO:0007669"/>
    <property type="project" value="InterPro"/>
</dbReference>
<evidence type="ECO:0000313" key="3">
    <source>
        <dbReference type="Proteomes" id="UP001152759"/>
    </source>
</evidence>
<dbReference type="InterPro" id="IPR036397">
    <property type="entry name" value="RNaseH_sf"/>
</dbReference>
<dbReference type="AlphaFoldDB" id="A0A9P0AGS3"/>
<feature type="domain" description="DUF4817" evidence="1">
    <location>
        <begin position="12"/>
        <end position="56"/>
    </location>
</feature>
<accession>A0A9P0AGS3</accession>
<dbReference type="EMBL" id="OU963867">
    <property type="protein sequence ID" value="CAH0391520.1"/>
    <property type="molecule type" value="Genomic_DNA"/>
</dbReference>
<dbReference type="PANTHER" id="PTHR47326">
    <property type="entry name" value="TRANSPOSABLE ELEMENT TC3 TRANSPOSASE-LIKE PROTEIN"/>
    <property type="match status" value="1"/>
</dbReference>
<keyword evidence="3" id="KW-1185">Reference proteome</keyword>
<organism evidence="2 3">
    <name type="scientific">Bemisia tabaci</name>
    <name type="common">Sweetpotato whitefly</name>
    <name type="synonym">Aleurodes tabaci</name>
    <dbReference type="NCBI Taxonomy" id="7038"/>
    <lineage>
        <taxon>Eukaryota</taxon>
        <taxon>Metazoa</taxon>
        <taxon>Ecdysozoa</taxon>
        <taxon>Arthropoda</taxon>
        <taxon>Hexapoda</taxon>
        <taxon>Insecta</taxon>
        <taxon>Pterygota</taxon>
        <taxon>Neoptera</taxon>
        <taxon>Paraneoptera</taxon>
        <taxon>Hemiptera</taxon>
        <taxon>Sternorrhyncha</taxon>
        <taxon>Aleyrodoidea</taxon>
        <taxon>Aleyrodidae</taxon>
        <taxon>Aleyrodinae</taxon>
        <taxon>Bemisia</taxon>
    </lineage>
</organism>
<name>A0A9P0AGS3_BEMTA</name>
<proteinExistence type="predicted"/>
<dbReference type="InterPro" id="IPR032135">
    <property type="entry name" value="DUF4817"/>
</dbReference>
<sequence>MAGMLGFKRPDAQKAEMVIFYGQAGRNYSGATKLFNEAYPERPADKTYLKRVVSKFLNIFTVKDAPRSGRPKVRTDDKQIDLLADVVQNPRQSVKKLAGSHEISVGTAHKILKLNKFHPFRTKLVHEINEDDPDRRLQFCEVMLQKLEADPAMVEKICFSDESTFFLNGVLNRHNCRYWSDSNPHEFREAHSQFPQKINVWAGILNDKIIGPFFIDGNLTGELYLQLLEDAVVPKMVEVLEELDAEFEPWFQQDGAPAHYALVVRNFLNNEFPQRWIGRRGFIEWPARSPDLTPCDFFLWGHLKSKVFETPPADIEELKQRITEECRKITPEMLQKVREEFVNRLFYCQEVNGAQFEHLI</sequence>